<keyword evidence="2" id="KW-0004">4Fe-4S</keyword>
<dbReference type="InterPro" id="IPR017896">
    <property type="entry name" value="4Fe4S_Fe-S-bd"/>
</dbReference>
<feature type="transmembrane region" description="Helical" evidence="7">
    <location>
        <begin position="357"/>
        <end position="380"/>
    </location>
</feature>
<feature type="domain" description="4Fe-4S ferredoxin-type" evidence="8">
    <location>
        <begin position="142"/>
        <end position="179"/>
    </location>
</feature>
<dbReference type="OrthoDB" id="9806398at2"/>
<dbReference type="Proteomes" id="UP000307956">
    <property type="component" value="Unassembled WGS sequence"/>
</dbReference>
<evidence type="ECO:0000256" key="6">
    <source>
        <dbReference type="ARBA" id="ARBA00023014"/>
    </source>
</evidence>
<feature type="transmembrane region" description="Helical" evidence="7">
    <location>
        <begin position="59"/>
        <end position="81"/>
    </location>
</feature>
<evidence type="ECO:0000256" key="7">
    <source>
        <dbReference type="SAM" id="Phobius"/>
    </source>
</evidence>
<keyword evidence="7" id="KW-0812">Transmembrane</keyword>
<feature type="transmembrane region" description="Helical" evidence="7">
    <location>
        <begin position="387"/>
        <end position="407"/>
    </location>
</feature>
<keyword evidence="3" id="KW-0479">Metal-binding</keyword>
<feature type="transmembrane region" description="Helical" evidence="7">
    <location>
        <begin position="131"/>
        <end position="151"/>
    </location>
</feature>
<dbReference type="EMBL" id="SSOD01000001">
    <property type="protein sequence ID" value="THF65397.1"/>
    <property type="molecule type" value="Genomic_DNA"/>
</dbReference>
<keyword evidence="7" id="KW-1133">Transmembrane helix</keyword>
<dbReference type="GO" id="GO:0046872">
    <property type="term" value="F:metal ion binding"/>
    <property type="evidence" value="ECO:0007669"/>
    <property type="project" value="UniProtKB-KW"/>
</dbReference>
<keyword evidence="10" id="KW-1185">Reference proteome</keyword>
<evidence type="ECO:0000256" key="1">
    <source>
        <dbReference type="ARBA" id="ARBA00022448"/>
    </source>
</evidence>
<dbReference type="Pfam" id="PF12801">
    <property type="entry name" value="Fer4_5"/>
    <property type="match status" value="2"/>
</dbReference>
<keyword evidence="1" id="KW-0813">Transport</keyword>
<keyword evidence="4" id="KW-0249">Electron transport</keyword>
<feature type="transmembrane region" description="Helical" evidence="7">
    <location>
        <begin position="248"/>
        <end position="266"/>
    </location>
</feature>
<keyword evidence="6" id="KW-0411">Iron-sulfur</keyword>
<gene>
    <name evidence="9" type="ORF">E6O51_00785</name>
</gene>
<evidence type="ECO:0000256" key="2">
    <source>
        <dbReference type="ARBA" id="ARBA00022485"/>
    </source>
</evidence>
<evidence type="ECO:0000313" key="9">
    <source>
        <dbReference type="EMBL" id="THF65397.1"/>
    </source>
</evidence>
<accession>A0A4S4AZ03</accession>
<feature type="transmembrane region" description="Helical" evidence="7">
    <location>
        <begin position="320"/>
        <end position="337"/>
    </location>
</feature>
<evidence type="ECO:0000256" key="5">
    <source>
        <dbReference type="ARBA" id="ARBA00023004"/>
    </source>
</evidence>
<feature type="transmembrane region" description="Helical" evidence="7">
    <location>
        <begin position="286"/>
        <end position="308"/>
    </location>
</feature>
<dbReference type="PANTHER" id="PTHR30176">
    <property type="entry name" value="FERREDOXIN-TYPE PROTEIN NAPH"/>
    <property type="match status" value="1"/>
</dbReference>
<dbReference type="InterPro" id="IPR051684">
    <property type="entry name" value="Electron_Trans/Redox"/>
</dbReference>
<proteinExistence type="predicted"/>
<sequence>MQAAGDALRRRQDIVRAVQWGFVALYLFLLLAPLLRPLAPAHGALFARIAGWAEALFWGFWWPAVILGMMLFGQFWCGVLCPDGAVTEFASRHGRGLKIPPWMRRAALPLVLFALIVLYEHLSGARHSHGGTLLVLGTVSLAALLTGLLYGRGKRVWCRYLCPTASIFSMLARCAVLHFKVDRQAWDAAPRPLPGAVDCPLLLDVRRLRSNEKCSMCGRCSGHRDAVRLALRAPGHELATLGDDEVRVWEAAGILFVLIGLFYGAMHWQGSVWHGWLSGLVTGVPAGLLAILGAAGALGGSIALLLLGAARGRGLPACKLAYALIPLGGAGLMLGAMEHSFAILQREGVALGAAQLYGLRAAVLALAAAWSGAIGLRLCAAGGLARVPCLAAVLALAGAYLLAPVALG</sequence>
<reference evidence="9 10" key="1">
    <citation type="submission" date="2019-04" db="EMBL/GenBank/DDBJ databases">
        <title>Azoarcus rhizosphaerae sp. nov. isolated from rhizosphere of Ficus religiosa.</title>
        <authorList>
            <person name="Lin S.-Y."/>
            <person name="Hameed A."/>
            <person name="Hsu Y.-H."/>
            <person name="Young C.-C."/>
        </authorList>
    </citation>
    <scope>NUCLEOTIDE SEQUENCE [LARGE SCALE GENOMIC DNA]</scope>
    <source>
        <strain evidence="9 10">CC-YHH848</strain>
    </source>
</reference>
<dbReference type="GO" id="GO:0005886">
    <property type="term" value="C:plasma membrane"/>
    <property type="evidence" value="ECO:0007669"/>
    <property type="project" value="TreeGrafter"/>
</dbReference>
<dbReference type="GO" id="GO:0051539">
    <property type="term" value="F:4 iron, 4 sulfur cluster binding"/>
    <property type="evidence" value="ECO:0007669"/>
    <property type="project" value="UniProtKB-KW"/>
</dbReference>
<feature type="transmembrane region" description="Helical" evidence="7">
    <location>
        <begin position="102"/>
        <end position="119"/>
    </location>
</feature>
<keyword evidence="5" id="KW-0408">Iron</keyword>
<evidence type="ECO:0000259" key="8">
    <source>
        <dbReference type="Pfam" id="PF12801"/>
    </source>
</evidence>
<feature type="domain" description="4Fe-4S ferredoxin-type" evidence="8">
    <location>
        <begin position="55"/>
        <end position="100"/>
    </location>
</feature>
<comment type="caution">
    <text evidence="9">The sequence shown here is derived from an EMBL/GenBank/DDBJ whole genome shotgun (WGS) entry which is preliminary data.</text>
</comment>
<feature type="transmembrane region" description="Helical" evidence="7">
    <location>
        <begin position="20"/>
        <end position="39"/>
    </location>
</feature>
<evidence type="ECO:0000256" key="3">
    <source>
        <dbReference type="ARBA" id="ARBA00022723"/>
    </source>
</evidence>
<organism evidence="9 10">
    <name type="scientific">Pseudothauera rhizosphaerae</name>
    <dbReference type="NCBI Taxonomy" id="2565932"/>
    <lineage>
        <taxon>Bacteria</taxon>
        <taxon>Pseudomonadati</taxon>
        <taxon>Pseudomonadota</taxon>
        <taxon>Betaproteobacteria</taxon>
        <taxon>Rhodocyclales</taxon>
        <taxon>Zoogloeaceae</taxon>
        <taxon>Pseudothauera</taxon>
    </lineage>
</organism>
<evidence type="ECO:0000313" key="10">
    <source>
        <dbReference type="Proteomes" id="UP000307956"/>
    </source>
</evidence>
<dbReference type="PANTHER" id="PTHR30176:SF3">
    <property type="entry name" value="FERREDOXIN-TYPE PROTEIN NAPH"/>
    <property type="match status" value="1"/>
</dbReference>
<evidence type="ECO:0000256" key="4">
    <source>
        <dbReference type="ARBA" id="ARBA00022982"/>
    </source>
</evidence>
<name>A0A4S4AZ03_9RHOO</name>
<keyword evidence="7" id="KW-0472">Membrane</keyword>
<protein>
    <submittedName>
        <fullName evidence="9">4Fe-4S binding protein</fullName>
    </submittedName>
</protein>
<dbReference type="AlphaFoldDB" id="A0A4S4AZ03"/>